<comment type="caution">
    <text evidence="1">The sequence shown here is derived from an EMBL/GenBank/DDBJ whole genome shotgun (WGS) entry which is preliminary data.</text>
</comment>
<sequence>MDSSRPYLTEPLARIRTLLVPWTLLTPIISPRRQTHERASEQVRGREDNCGRSVALVPALRGWLSLGCNYGDHRRVPAFTTLRLPSPASPH</sequence>
<name>A0AAD7WM95_9TELE</name>
<evidence type="ECO:0000313" key="2">
    <source>
        <dbReference type="Proteomes" id="UP001221898"/>
    </source>
</evidence>
<dbReference type="AlphaFoldDB" id="A0AAD7WM95"/>
<reference evidence="1" key="1">
    <citation type="journal article" date="2023" name="Science">
        <title>Genome structures resolve the early diversification of teleost fishes.</title>
        <authorList>
            <person name="Parey E."/>
            <person name="Louis A."/>
            <person name="Montfort J."/>
            <person name="Bouchez O."/>
            <person name="Roques C."/>
            <person name="Iampietro C."/>
            <person name="Lluch J."/>
            <person name="Castinel A."/>
            <person name="Donnadieu C."/>
            <person name="Desvignes T."/>
            <person name="Floi Bucao C."/>
            <person name="Jouanno E."/>
            <person name="Wen M."/>
            <person name="Mejri S."/>
            <person name="Dirks R."/>
            <person name="Jansen H."/>
            <person name="Henkel C."/>
            <person name="Chen W.J."/>
            <person name="Zahm M."/>
            <person name="Cabau C."/>
            <person name="Klopp C."/>
            <person name="Thompson A.W."/>
            <person name="Robinson-Rechavi M."/>
            <person name="Braasch I."/>
            <person name="Lecointre G."/>
            <person name="Bobe J."/>
            <person name="Postlethwait J.H."/>
            <person name="Berthelot C."/>
            <person name="Roest Crollius H."/>
            <person name="Guiguen Y."/>
        </authorList>
    </citation>
    <scope>NUCLEOTIDE SEQUENCE</scope>
    <source>
        <strain evidence="1">NC1722</strain>
    </source>
</reference>
<dbReference type="Proteomes" id="UP001221898">
    <property type="component" value="Unassembled WGS sequence"/>
</dbReference>
<gene>
    <name evidence="1" type="ORF">AAFF_G00374760</name>
</gene>
<keyword evidence="2" id="KW-1185">Reference proteome</keyword>
<protein>
    <submittedName>
        <fullName evidence="1">Uncharacterized protein</fullName>
    </submittedName>
</protein>
<accession>A0AAD7WM95</accession>
<organism evidence="1 2">
    <name type="scientific">Aldrovandia affinis</name>
    <dbReference type="NCBI Taxonomy" id="143900"/>
    <lineage>
        <taxon>Eukaryota</taxon>
        <taxon>Metazoa</taxon>
        <taxon>Chordata</taxon>
        <taxon>Craniata</taxon>
        <taxon>Vertebrata</taxon>
        <taxon>Euteleostomi</taxon>
        <taxon>Actinopterygii</taxon>
        <taxon>Neopterygii</taxon>
        <taxon>Teleostei</taxon>
        <taxon>Notacanthiformes</taxon>
        <taxon>Halosauridae</taxon>
        <taxon>Aldrovandia</taxon>
    </lineage>
</organism>
<dbReference type="EMBL" id="JAINUG010000067">
    <property type="protein sequence ID" value="KAJ8401895.1"/>
    <property type="molecule type" value="Genomic_DNA"/>
</dbReference>
<proteinExistence type="predicted"/>
<evidence type="ECO:0000313" key="1">
    <source>
        <dbReference type="EMBL" id="KAJ8401895.1"/>
    </source>
</evidence>